<keyword evidence="2" id="KW-1185">Reference proteome</keyword>
<dbReference type="EMBL" id="JWZX01001820">
    <property type="protein sequence ID" value="KOO32237.1"/>
    <property type="molecule type" value="Genomic_DNA"/>
</dbReference>
<dbReference type="AlphaFoldDB" id="A0A0M0K0V6"/>
<gene>
    <name evidence="1" type="ORF">Ctob_010276</name>
</gene>
<reference evidence="2" key="1">
    <citation type="journal article" date="2015" name="PLoS Genet.">
        <title>Genome Sequence and Transcriptome Analyses of Chrysochromulina tobin: Metabolic Tools for Enhanced Algal Fitness in the Prominent Order Prymnesiales (Haptophyceae).</title>
        <authorList>
            <person name="Hovde B.T."/>
            <person name="Deodato C.R."/>
            <person name="Hunsperger H.M."/>
            <person name="Ryken S.A."/>
            <person name="Yost W."/>
            <person name="Jha R.K."/>
            <person name="Patterson J."/>
            <person name="Monnat R.J. Jr."/>
            <person name="Barlow S.B."/>
            <person name="Starkenburg S.R."/>
            <person name="Cattolico R.A."/>
        </authorList>
    </citation>
    <scope>NUCLEOTIDE SEQUENCE</scope>
    <source>
        <strain evidence="2">CCMP291</strain>
    </source>
</reference>
<name>A0A0M0K0V6_9EUKA</name>
<comment type="caution">
    <text evidence="1">The sequence shown here is derived from an EMBL/GenBank/DDBJ whole genome shotgun (WGS) entry which is preliminary data.</text>
</comment>
<protein>
    <submittedName>
        <fullName evidence="1">Uncharacterized protein</fullName>
    </submittedName>
</protein>
<evidence type="ECO:0000313" key="2">
    <source>
        <dbReference type="Proteomes" id="UP000037460"/>
    </source>
</evidence>
<evidence type="ECO:0000313" key="1">
    <source>
        <dbReference type="EMBL" id="KOO32237.1"/>
    </source>
</evidence>
<dbReference type="Proteomes" id="UP000037460">
    <property type="component" value="Unassembled WGS sequence"/>
</dbReference>
<accession>A0A0M0K0V6</accession>
<proteinExistence type="predicted"/>
<sequence>MLSPISCTTSDEPGLMYSTRLPELPCAFSTTERATAASMMTLLSM</sequence>
<organism evidence="1 2">
    <name type="scientific">Chrysochromulina tobinii</name>
    <dbReference type="NCBI Taxonomy" id="1460289"/>
    <lineage>
        <taxon>Eukaryota</taxon>
        <taxon>Haptista</taxon>
        <taxon>Haptophyta</taxon>
        <taxon>Prymnesiophyceae</taxon>
        <taxon>Prymnesiales</taxon>
        <taxon>Chrysochromulinaceae</taxon>
        <taxon>Chrysochromulina</taxon>
    </lineage>
</organism>